<dbReference type="EMBL" id="JABBVZ010000001">
    <property type="protein sequence ID" value="NMP20753.1"/>
    <property type="molecule type" value="Genomic_DNA"/>
</dbReference>
<dbReference type="InterPro" id="IPR006944">
    <property type="entry name" value="Phage/GTA_portal"/>
</dbReference>
<dbReference type="Pfam" id="PF04860">
    <property type="entry name" value="Phage_portal"/>
    <property type="match status" value="1"/>
</dbReference>
<keyword evidence="3" id="KW-1185">Reference proteome</keyword>
<name>A0A7Y0L009_9FIRM</name>
<feature type="compositionally biased region" description="Polar residues" evidence="1">
    <location>
        <begin position="1"/>
        <end position="10"/>
    </location>
</feature>
<dbReference type="Proteomes" id="UP000533476">
    <property type="component" value="Unassembled WGS sequence"/>
</dbReference>
<comment type="caution">
    <text evidence="2">The sequence shown here is derived from an EMBL/GenBank/DDBJ whole genome shotgun (WGS) entry which is preliminary data.</text>
</comment>
<protein>
    <submittedName>
        <fullName evidence="2">Phage portal protein</fullName>
    </submittedName>
</protein>
<reference evidence="2 3" key="1">
    <citation type="submission" date="2020-04" db="EMBL/GenBank/DDBJ databases">
        <authorList>
            <person name="Zhang R."/>
            <person name="Schippers A."/>
        </authorList>
    </citation>
    <scope>NUCLEOTIDE SEQUENCE [LARGE SCALE GENOMIC DNA]</scope>
    <source>
        <strain evidence="2 3">DSM 109850</strain>
    </source>
</reference>
<organism evidence="2 3">
    <name type="scientific">Sulfobacillus harzensis</name>
    <dbReference type="NCBI Taxonomy" id="2729629"/>
    <lineage>
        <taxon>Bacteria</taxon>
        <taxon>Bacillati</taxon>
        <taxon>Bacillota</taxon>
        <taxon>Clostridia</taxon>
        <taxon>Eubacteriales</taxon>
        <taxon>Clostridiales Family XVII. Incertae Sedis</taxon>
        <taxon>Sulfobacillus</taxon>
    </lineage>
</organism>
<feature type="region of interest" description="Disordered" evidence="1">
    <location>
        <begin position="1"/>
        <end position="20"/>
    </location>
</feature>
<dbReference type="AlphaFoldDB" id="A0A7Y0L009"/>
<dbReference type="RefSeq" id="WP_169095415.1">
    <property type="nucleotide sequence ID" value="NZ_JABBVZ010000001.1"/>
</dbReference>
<evidence type="ECO:0000256" key="1">
    <source>
        <dbReference type="SAM" id="MobiDB-lite"/>
    </source>
</evidence>
<gene>
    <name evidence="2" type="ORF">HIJ39_00050</name>
</gene>
<sequence>MANIDTALTRSEQDRPHRRRSVIVGPDWRFSPPGSRWGAFTISFQQLRAVAKKSPTVAAILQLRIQQLQLFARMPRHKGDRGFEIVNKNRPGNPSAQDQRVAEEVREFFLNTGWRPDWQRPDFANWVAAIARDRYILDAASTELVYNRIGTLQEFWPVDGGTIEIQWSDRYIPTTRYGRQLDQPVAYVQTVDGQVETEYAPDELAYWVANPMTDVSQGGYGLSELESCIDIVAAEILAIQYNSNYFDHGSVPPGILAVIGNFSEETLQELNVMWETDVKGVVGQHKPVALAMDDGKSVQWIPMKQSNREMEMGDFLDKLRTGICSVFSVDPVEIGQRMASNTGGISNSDNTEAKIDLSRDRGLLPAVDWLERNINRSIMPHIAPGYEFRFVGINAEDEQQKVAYLNSQLQAGGITLREWRKAMGLAEVPPGAEDGAWLDAPLNPPALQVWMQERGMSGPADLTQMSEAQRGALAQGPTDPTPQEVAKAWRWQWSQGA</sequence>
<evidence type="ECO:0000313" key="3">
    <source>
        <dbReference type="Proteomes" id="UP000533476"/>
    </source>
</evidence>
<accession>A0A7Y0L009</accession>
<evidence type="ECO:0000313" key="2">
    <source>
        <dbReference type="EMBL" id="NMP20753.1"/>
    </source>
</evidence>
<proteinExistence type="predicted"/>